<dbReference type="Proteomes" id="UP000176355">
    <property type="component" value="Unassembled WGS sequence"/>
</dbReference>
<dbReference type="InterPro" id="IPR001107">
    <property type="entry name" value="Band_7"/>
</dbReference>
<dbReference type="SUPFAM" id="SSF117892">
    <property type="entry name" value="Band 7/SPFH domain"/>
    <property type="match status" value="1"/>
</dbReference>
<dbReference type="EMBL" id="MHSL01000018">
    <property type="protein sequence ID" value="OHA43774.1"/>
    <property type="molecule type" value="Genomic_DNA"/>
</dbReference>
<organism evidence="4 5">
    <name type="scientific">Candidatus Taylorbacteria bacterium RIFCSPLOWO2_12_FULL_44_15c</name>
    <dbReference type="NCBI Taxonomy" id="1802333"/>
    <lineage>
        <taxon>Bacteria</taxon>
        <taxon>Candidatus Tayloriibacteriota</taxon>
    </lineage>
</organism>
<keyword evidence="2" id="KW-0472">Membrane</keyword>
<accession>A0A1G2P606</accession>
<evidence type="ECO:0000313" key="5">
    <source>
        <dbReference type="Proteomes" id="UP000176355"/>
    </source>
</evidence>
<dbReference type="InterPro" id="IPR036013">
    <property type="entry name" value="Band_7/SPFH_dom_sf"/>
</dbReference>
<sequence>MNRITGTNTDKFSEETQKKWKKKMFWWFLIVNVLITIIAITTIVINPQNELNVGYITIAVQLLYAALSIKIVGPTELGGILLFGDPRCEVESGLVIVPFGICELRKETRLVIQRQFPGEPEEVDKSSTDQNTKPGMVQPIRVPTASPEAVDDEFKADMTAFKDEPINNRMTPEVSIIVRFQIRKGSYLRFLTNIGTLDSAIKQMRDTTETVTGIEFAKRTPPLIIRDRAKINNSLKDSVETLVGEKPDSEPEESWGVNVINVQLVDVDFGKTVNEQLRNVIAKKLLKQQTVTTAEGARQARELEGAGEKSYLTDKGLGDAAAREALLKAEAAGIDALRKVTGTKAGQLALHLKVVQTALQSANYSIIPGSELYSSVGGIMEMARKVGLSIPNTPKGLETK</sequence>
<feature type="region of interest" description="Disordered" evidence="1">
    <location>
        <begin position="118"/>
        <end position="140"/>
    </location>
</feature>
<feature type="transmembrane region" description="Helical" evidence="2">
    <location>
        <begin position="25"/>
        <end position="45"/>
    </location>
</feature>
<proteinExistence type="predicted"/>
<dbReference type="STRING" id="1802333.A3G03_02110"/>
<dbReference type="Pfam" id="PF01145">
    <property type="entry name" value="Band_7"/>
    <property type="match status" value="1"/>
</dbReference>
<feature type="domain" description="Band 7" evidence="3">
    <location>
        <begin position="165"/>
        <end position="296"/>
    </location>
</feature>
<comment type="caution">
    <text evidence="4">The sequence shown here is derived from an EMBL/GenBank/DDBJ whole genome shotgun (WGS) entry which is preliminary data.</text>
</comment>
<keyword evidence="2" id="KW-1133">Transmembrane helix</keyword>
<keyword evidence="2" id="KW-0812">Transmembrane</keyword>
<dbReference type="Gene3D" id="3.30.479.30">
    <property type="entry name" value="Band 7 domain"/>
    <property type="match status" value="1"/>
</dbReference>
<evidence type="ECO:0000259" key="3">
    <source>
        <dbReference type="Pfam" id="PF01145"/>
    </source>
</evidence>
<name>A0A1G2P606_9BACT</name>
<evidence type="ECO:0000313" key="4">
    <source>
        <dbReference type="EMBL" id="OHA43774.1"/>
    </source>
</evidence>
<protein>
    <recommendedName>
        <fullName evidence="3">Band 7 domain-containing protein</fullName>
    </recommendedName>
</protein>
<dbReference type="AlphaFoldDB" id="A0A1G2P606"/>
<evidence type="ECO:0000256" key="1">
    <source>
        <dbReference type="SAM" id="MobiDB-lite"/>
    </source>
</evidence>
<evidence type="ECO:0000256" key="2">
    <source>
        <dbReference type="SAM" id="Phobius"/>
    </source>
</evidence>
<reference evidence="4 5" key="1">
    <citation type="journal article" date="2016" name="Nat. Commun.">
        <title>Thousands of microbial genomes shed light on interconnected biogeochemical processes in an aquifer system.</title>
        <authorList>
            <person name="Anantharaman K."/>
            <person name="Brown C.T."/>
            <person name="Hug L.A."/>
            <person name="Sharon I."/>
            <person name="Castelle C.J."/>
            <person name="Probst A.J."/>
            <person name="Thomas B.C."/>
            <person name="Singh A."/>
            <person name="Wilkins M.J."/>
            <person name="Karaoz U."/>
            <person name="Brodie E.L."/>
            <person name="Williams K.H."/>
            <person name="Hubbard S.S."/>
            <person name="Banfield J.F."/>
        </authorList>
    </citation>
    <scope>NUCLEOTIDE SEQUENCE [LARGE SCALE GENOMIC DNA]</scope>
</reference>
<gene>
    <name evidence="4" type="ORF">A3G03_02110</name>
</gene>